<accession>A0A8J3NCV6</accession>
<evidence type="ECO:0000313" key="6">
    <source>
        <dbReference type="EMBL" id="GID10859.1"/>
    </source>
</evidence>
<dbReference type="InterPro" id="IPR010982">
    <property type="entry name" value="Lambda_DNA-bd_dom_sf"/>
</dbReference>
<dbReference type="Proteomes" id="UP000612808">
    <property type="component" value="Unassembled WGS sequence"/>
</dbReference>
<evidence type="ECO:0000256" key="3">
    <source>
        <dbReference type="ARBA" id="ARBA00023163"/>
    </source>
</evidence>
<proteinExistence type="predicted"/>
<dbReference type="SUPFAM" id="SSF53822">
    <property type="entry name" value="Periplasmic binding protein-like I"/>
    <property type="match status" value="1"/>
</dbReference>
<dbReference type="SMART" id="SM00354">
    <property type="entry name" value="HTH_LACI"/>
    <property type="match status" value="1"/>
</dbReference>
<dbReference type="InterPro" id="IPR001761">
    <property type="entry name" value="Peripla_BP/Lac1_sug-bd_dom"/>
</dbReference>
<dbReference type="EMBL" id="BOMB01000010">
    <property type="protein sequence ID" value="GID10859.1"/>
    <property type="molecule type" value="Genomic_DNA"/>
</dbReference>
<dbReference type="PANTHER" id="PTHR30146">
    <property type="entry name" value="LACI-RELATED TRANSCRIPTIONAL REPRESSOR"/>
    <property type="match status" value="1"/>
</dbReference>
<dbReference type="CDD" id="cd06267">
    <property type="entry name" value="PBP1_LacI_sugar_binding-like"/>
    <property type="match status" value="1"/>
</dbReference>
<keyword evidence="3" id="KW-0804">Transcription</keyword>
<name>A0A8J3NCV6_9ACTN</name>
<dbReference type="PROSITE" id="PS50932">
    <property type="entry name" value="HTH_LACI_2"/>
    <property type="match status" value="1"/>
</dbReference>
<dbReference type="GO" id="GO:0000976">
    <property type="term" value="F:transcription cis-regulatory region binding"/>
    <property type="evidence" value="ECO:0007669"/>
    <property type="project" value="TreeGrafter"/>
</dbReference>
<dbReference type="Pfam" id="PF00356">
    <property type="entry name" value="LacI"/>
    <property type="match status" value="1"/>
</dbReference>
<dbReference type="GO" id="GO:0003700">
    <property type="term" value="F:DNA-binding transcription factor activity"/>
    <property type="evidence" value="ECO:0007669"/>
    <property type="project" value="TreeGrafter"/>
</dbReference>
<dbReference type="Gene3D" id="1.10.260.40">
    <property type="entry name" value="lambda repressor-like DNA-binding domains"/>
    <property type="match status" value="1"/>
</dbReference>
<reference evidence="6" key="1">
    <citation type="submission" date="2021-01" db="EMBL/GenBank/DDBJ databases">
        <title>Whole genome shotgun sequence of Actinocatenispora rupis NBRC 107355.</title>
        <authorList>
            <person name="Komaki H."/>
            <person name="Tamura T."/>
        </authorList>
    </citation>
    <scope>NUCLEOTIDE SEQUENCE</scope>
    <source>
        <strain evidence="6">NBRC 107355</strain>
    </source>
</reference>
<feature type="domain" description="HTH lacI-type" evidence="5">
    <location>
        <begin position="139"/>
        <end position="193"/>
    </location>
</feature>
<sequence>MADRTRRPGPAAPPPPADAGPAARRDTSDPPYEADPAATTPPAGTGDAGRTRAAAGARTGAAGTGPARATGRAGAKAGTRAAGANADGTANGAEPGTGAAETTAAGTTTNAETGDATADRAAAGVYRVRAGAGRGGDPATIREVATLAGVSTMTVSRVLRGSPSVTPANRERVEAAVKALAYRPNVVARSLRQGRRTGTVGLVVTNLANPFYARLALGIEAELSTGDRRVMITNTGGDVDRERAAVRDLTDRRVDGLVLVPAGHSQAYLGDELPPSVPVVTVGRPPTGIDADCVLVDDVGGAHAATRALLAAGHRRIGFLGNPPSVYTGSERYRGFCAALDEVGVTPDEAYVRRAQQDLASAERAAGELLSLPVPPTAILCTNNRNTIGAYRALRRRGVSVTIAGFDDFELADVLSVPVTIVAYDADELGRRAARLLVERIDGAVDAGTPPRRIVVPTTIVEHLPPAAPDSPQ</sequence>
<dbReference type="SUPFAM" id="SSF47413">
    <property type="entry name" value="lambda repressor-like DNA-binding domains"/>
    <property type="match status" value="1"/>
</dbReference>
<evidence type="ECO:0000256" key="2">
    <source>
        <dbReference type="ARBA" id="ARBA00023125"/>
    </source>
</evidence>
<dbReference type="InterPro" id="IPR028082">
    <property type="entry name" value="Peripla_BP_I"/>
</dbReference>
<protein>
    <recommendedName>
        <fullName evidence="5">HTH lacI-type domain-containing protein</fullName>
    </recommendedName>
</protein>
<keyword evidence="2" id="KW-0238">DNA-binding</keyword>
<dbReference type="PANTHER" id="PTHR30146:SF109">
    <property type="entry name" value="HTH-TYPE TRANSCRIPTIONAL REGULATOR GALS"/>
    <property type="match status" value="1"/>
</dbReference>
<dbReference type="Pfam" id="PF00532">
    <property type="entry name" value="Peripla_BP_1"/>
    <property type="match status" value="1"/>
</dbReference>
<evidence type="ECO:0000313" key="7">
    <source>
        <dbReference type="Proteomes" id="UP000612808"/>
    </source>
</evidence>
<keyword evidence="7" id="KW-1185">Reference proteome</keyword>
<keyword evidence="1" id="KW-0805">Transcription regulation</keyword>
<comment type="caution">
    <text evidence="6">The sequence shown here is derived from an EMBL/GenBank/DDBJ whole genome shotgun (WGS) entry which is preliminary data.</text>
</comment>
<evidence type="ECO:0000256" key="4">
    <source>
        <dbReference type="SAM" id="MobiDB-lite"/>
    </source>
</evidence>
<dbReference type="Gene3D" id="3.40.50.2300">
    <property type="match status" value="2"/>
</dbReference>
<dbReference type="CDD" id="cd01392">
    <property type="entry name" value="HTH_LacI"/>
    <property type="match status" value="1"/>
</dbReference>
<feature type="compositionally biased region" description="Low complexity" evidence="4">
    <location>
        <begin position="51"/>
        <end position="116"/>
    </location>
</feature>
<evidence type="ECO:0000259" key="5">
    <source>
        <dbReference type="PROSITE" id="PS50932"/>
    </source>
</evidence>
<gene>
    <name evidence="6" type="ORF">Aru02nite_17480</name>
</gene>
<dbReference type="AlphaFoldDB" id="A0A8J3NCV6"/>
<evidence type="ECO:0000256" key="1">
    <source>
        <dbReference type="ARBA" id="ARBA00023015"/>
    </source>
</evidence>
<dbReference type="PROSITE" id="PS00356">
    <property type="entry name" value="HTH_LACI_1"/>
    <property type="match status" value="1"/>
</dbReference>
<feature type="compositionally biased region" description="Low complexity" evidence="4">
    <location>
        <begin position="29"/>
        <end position="45"/>
    </location>
</feature>
<feature type="region of interest" description="Disordered" evidence="4">
    <location>
        <begin position="1"/>
        <end position="116"/>
    </location>
</feature>
<organism evidence="6 7">
    <name type="scientific">Actinocatenispora rupis</name>
    <dbReference type="NCBI Taxonomy" id="519421"/>
    <lineage>
        <taxon>Bacteria</taxon>
        <taxon>Bacillati</taxon>
        <taxon>Actinomycetota</taxon>
        <taxon>Actinomycetes</taxon>
        <taxon>Micromonosporales</taxon>
        <taxon>Micromonosporaceae</taxon>
        <taxon>Actinocatenispora</taxon>
    </lineage>
</organism>
<dbReference type="InterPro" id="IPR000843">
    <property type="entry name" value="HTH_LacI"/>
</dbReference>